<dbReference type="AlphaFoldDB" id="A0A845G6M4"/>
<proteinExistence type="predicted"/>
<dbReference type="Proteomes" id="UP000470302">
    <property type="component" value="Unassembled WGS sequence"/>
</dbReference>
<dbReference type="SUPFAM" id="SSF88723">
    <property type="entry name" value="PIN domain-like"/>
    <property type="match status" value="1"/>
</dbReference>
<sequence>MYMLDTNTVSHLVKDHPVVAQRLPGVWDGDVVDLYGVVRAQMALKGRILAPLDLLIASHPLARNAILVTGDHAFNQVSKLRIEDWTR</sequence>
<comment type="caution">
    <text evidence="1">The sequence shown here is derived from an EMBL/GenBank/DDBJ whole genome shotgun (WGS) entry which is preliminary data.</text>
</comment>
<organism evidence="1 2">
    <name type="scientific">Duganella vulcania</name>
    <dbReference type="NCBI Taxonomy" id="2692166"/>
    <lineage>
        <taxon>Bacteria</taxon>
        <taxon>Pseudomonadati</taxon>
        <taxon>Pseudomonadota</taxon>
        <taxon>Betaproteobacteria</taxon>
        <taxon>Burkholderiales</taxon>
        <taxon>Oxalobacteraceae</taxon>
        <taxon>Telluria group</taxon>
        <taxon>Duganella</taxon>
    </lineage>
</organism>
<protein>
    <recommendedName>
        <fullName evidence="3">Type II toxin-antitoxin system VapC family toxin</fullName>
    </recommendedName>
</protein>
<reference evidence="1 2" key="1">
    <citation type="submission" date="2020-01" db="EMBL/GenBank/DDBJ databases">
        <title>Novel species isolated from a subtropical stream in China.</title>
        <authorList>
            <person name="Lu H."/>
        </authorList>
    </citation>
    <scope>NUCLEOTIDE SEQUENCE [LARGE SCALE GENOMIC DNA]</scope>
    <source>
        <strain evidence="1 2">FT82W</strain>
    </source>
</reference>
<gene>
    <name evidence="1" type="ORF">GTP91_15565</name>
</gene>
<evidence type="ECO:0000313" key="2">
    <source>
        <dbReference type="Proteomes" id="UP000470302"/>
    </source>
</evidence>
<dbReference type="EMBL" id="WWCW01000050">
    <property type="protein sequence ID" value="MYM88587.1"/>
    <property type="molecule type" value="Genomic_DNA"/>
</dbReference>
<name>A0A845G6M4_9BURK</name>
<dbReference type="Gene3D" id="3.40.50.1010">
    <property type="entry name" value="5'-nuclease"/>
    <property type="match status" value="1"/>
</dbReference>
<evidence type="ECO:0008006" key="3">
    <source>
        <dbReference type="Google" id="ProtNLM"/>
    </source>
</evidence>
<accession>A0A845G6M4</accession>
<dbReference type="InterPro" id="IPR029060">
    <property type="entry name" value="PIN-like_dom_sf"/>
</dbReference>
<evidence type="ECO:0000313" key="1">
    <source>
        <dbReference type="EMBL" id="MYM88587.1"/>
    </source>
</evidence>